<dbReference type="OrthoDB" id="7570189at2"/>
<dbReference type="Pfam" id="PF05521">
    <property type="entry name" value="Phage_HCP"/>
    <property type="match status" value="1"/>
</dbReference>
<evidence type="ECO:0000313" key="1">
    <source>
        <dbReference type="EMBL" id="SOE17470.1"/>
    </source>
</evidence>
<dbReference type="InterPro" id="IPR038666">
    <property type="entry name" value="SSP1_head-tail_sf"/>
</dbReference>
<organism evidence="1 2">
    <name type="scientific">Hoeflea halophila</name>
    <dbReference type="NCBI Taxonomy" id="714899"/>
    <lineage>
        <taxon>Bacteria</taxon>
        <taxon>Pseudomonadati</taxon>
        <taxon>Pseudomonadota</taxon>
        <taxon>Alphaproteobacteria</taxon>
        <taxon>Hyphomicrobiales</taxon>
        <taxon>Rhizobiaceae</taxon>
        <taxon>Hoeflea</taxon>
    </lineage>
</organism>
<dbReference type="Proteomes" id="UP000219465">
    <property type="component" value="Unassembled WGS sequence"/>
</dbReference>
<accession>A0A286IBI9</accession>
<dbReference type="AlphaFoldDB" id="A0A286IBI9"/>
<protein>
    <submittedName>
        <fullName evidence="1">SPP1 family predicted phage head-tail adaptor</fullName>
    </submittedName>
</protein>
<dbReference type="Gene3D" id="2.40.10.270">
    <property type="entry name" value="Bacteriophage SPP1 head-tail adaptor protein"/>
    <property type="match status" value="1"/>
</dbReference>
<dbReference type="RefSeq" id="WP_097107965.1">
    <property type="nucleotide sequence ID" value="NZ_OCPC01000003.1"/>
</dbReference>
<gene>
    <name evidence="1" type="ORF">SAMN05877838_2369</name>
</gene>
<dbReference type="InterPro" id="IPR008767">
    <property type="entry name" value="Phage_SPP1_head-tail_adaptor"/>
</dbReference>
<name>A0A286IBI9_9HYPH</name>
<dbReference type="NCBIfam" id="TIGR01563">
    <property type="entry name" value="gp16_SPP1"/>
    <property type="match status" value="1"/>
</dbReference>
<keyword evidence="2" id="KW-1185">Reference proteome</keyword>
<proteinExistence type="predicted"/>
<evidence type="ECO:0000313" key="2">
    <source>
        <dbReference type="Proteomes" id="UP000219465"/>
    </source>
</evidence>
<reference evidence="2" key="1">
    <citation type="submission" date="2017-08" db="EMBL/GenBank/DDBJ databases">
        <authorList>
            <person name="Varghese N."/>
            <person name="Submissions S."/>
        </authorList>
    </citation>
    <scope>NUCLEOTIDE SEQUENCE [LARGE SCALE GENOMIC DNA]</scope>
    <source>
        <strain evidence="2">KCTC 23107</strain>
    </source>
</reference>
<sequence>MGAMVVDPGRLSARLVLETSEGLDDGQGGVSESWTPVATLWGRIEPLRAAAREQAGAVLAPISHRVTIRHRDDIHHAMRFVYGSRVLEIRTLRDPDESRRYLLCDCEECWP</sequence>
<dbReference type="EMBL" id="OCPC01000003">
    <property type="protein sequence ID" value="SOE17470.1"/>
    <property type="molecule type" value="Genomic_DNA"/>
</dbReference>